<evidence type="ECO:0000313" key="2">
    <source>
        <dbReference type="EMBL" id="GMI01379.1"/>
    </source>
</evidence>
<proteinExistence type="predicted"/>
<organism evidence="2 3">
    <name type="scientific">Triparma verrucosa</name>
    <dbReference type="NCBI Taxonomy" id="1606542"/>
    <lineage>
        <taxon>Eukaryota</taxon>
        <taxon>Sar</taxon>
        <taxon>Stramenopiles</taxon>
        <taxon>Ochrophyta</taxon>
        <taxon>Bolidophyceae</taxon>
        <taxon>Parmales</taxon>
        <taxon>Triparmaceae</taxon>
        <taxon>Triparma</taxon>
    </lineage>
</organism>
<keyword evidence="3" id="KW-1185">Reference proteome</keyword>
<evidence type="ECO:0000256" key="1">
    <source>
        <dbReference type="SAM" id="SignalP"/>
    </source>
</evidence>
<name>A0A9W7CAZ4_9STRA</name>
<comment type="caution">
    <text evidence="2">The sequence shown here is derived from an EMBL/GenBank/DDBJ whole genome shotgun (WGS) entry which is preliminary data.</text>
</comment>
<dbReference type="Proteomes" id="UP001165160">
    <property type="component" value="Unassembled WGS sequence"/>
</dbReference>
<accession>A0A9W7CAZ4</accession>
<protein>
    <submittedName>
        <fullName evidence="2">Uncharacterized protein</fullName>
    </submittedName>
</protein>
<gene>
    <name evidence="2" type="ORF">TrVE_jg10714</name>
</gene>
<keyword evidence="1" id="KW-0732">Signal</keyword>
<feature type="signal peptide" evidence="1">
    <location>
        <begin position="1"/>
        <end position="18"/>
    </location>
</feature>
<dbReference type="AlphaFoldDB" id="A0A9W7CAZ4"/>
<reference evidence="3" key="1">
    <citation type="journal article" date="2023" name="Commun. Biol.">
        <title>Genome analysis of Parmales, the sister group of diatoms, reveals the evolutionary specialization of diatoms from phago-mixotrophs to photoautotrophs.</title>
        <authorList>
            <person name="Ban H."/>
            <person name="Sato S."/>
            <person name="Yoshikawa S."/>
            <person name="Yamada K."/>
            <person name="Nakamura Y."/>
            <person name="Ichinomiya M."/>
            <person name="Sato N."/>
            <person name="Blanc-Mathieu R."/>
            <person name="Endo H."/>
            <person name="Kuwata A."/>
            <person name="Ogata H."/>
        </authorList>
    </citation>
    <scope>NUCLEOTIDE SEQUENCE [LARGE SCALE GENOMIC DNA]</scope>
    <source>
        <strain evidence="3">NIES 3699</strain>
    </source>
</reference>
<feature type="chain" id="PRO_5040749223" evidence="1">
    <location>
        <begin position="19"/>
        <end position="165"/>
    </location>
</feature>
<dbReference type="EMBL" id="BRXX01000266">
    <property type="protein sequence ID" value="GMI01379.1"/>
    <property type="molecule type" value="Genomic_DNA"/>
</dbReference>
<sequence length="165" mass="17262">MNTLGLLVVYLVITPVMAAVHYANDHPVLFNLISNEDHYSDNTGNNIVDNDDSVVLGVGTLSGSPSADSDSVYYPHGIYFLLVCSGTLHSCVLDGSNSRQIMYIWGTGGGTITLAGIHFLDGNSGGYGGALFIQSSALVSVQGCKLSSNQAQNGGAILHSVVARR</sequence>
<evidence type="ECO:0000313" key="3">
    <source>
        <dbReference type="Proteomes" id="UP001165160"/>
    </source>
</evidence>